<proteinExistence type="predicted"/>
<evidence type="ECO:0000313" key="4">
    <source>
        <dbReference type="Proteomes" id="UP000444960"/>
    </source>
</evidence>
<dbReference type="Pfam" id="PF13399">
    <property type="entry name" value="LytR_C"/>
    <property type="match status" value="1"/>
</dbReference>
<gene>
    <name evidence="3" type="ORF">nbrc107696_18160</name>
</gene>
<accession>A0A7I9V8E5</accession>
<dbReference type="Proteomes" id="UP000444960">
    <property type="component" value="Unassembled WGS sequence"/>
</dbReference>
<evidence type="ECO:0000259" key="2">
    <source>
        <dbReference type="Pfam" id="PF13399"/>
    </source>
</evidence>
<sequence>MLLLAIAVVFIGLGLKSVMDSGDDPAADLANAESSAPASPTPSAPATKTPTKQAPSTVADAADVGGICVYNVGTIAGLAAKTSTALTNAGFTVEATENYQTRSISENTIFYGAGQEAAARKVAESVPGGAAPSERPAAFTKCPDKLVVLVTSE</sequence>
<dbReference type="AlphaFoldDB" id="A0A7I9V8E5"/>
<reference evidence="4" key="1">
    <citation type="submission" date="2019-06" db="EMBL/GenBank/DDBJ databases">
        <title>Gordonia isolated from sludge of a wastewater treatment plant.</title>
        <authorList>
            <person name="Tamura T."/>
            <person name="Aoyama K."/>
            <person name="Kang Y."/>
            <person name="Saito S."/>
            <person name="Akiyama N."/>
            <person name="Yazawa K."/>
            <person name="Gonoi T."/>
            <person name="Mikami Y."/>
        </authorList>
    </citation>
    <scope>NUCLEOTIDE SEQUENCE [LARGE SCALE GENOMIC DNA]</scope>
    <source>
        <strain evidence="4">NBRC 107696</strain>
    </source>
</reference>
<dbReference type="EMBL" id="BJOV01000003">
    <property type="protein sequence ID" value="GEE01370.1"/>
    <property type="molecule type" value="Genomic_DNA"/>
</dbReference>
<organism evidence="3 4">
    <name type="scientific">Gordonia spumicola</name>
    <dbReference type="NCBI Taxonomy" id="589161"/>
    <lineage>
        <taxon>Bacteria</taxon>
        <taxon>Bacillati</taxon>
        <taxon>Actinomycetota</taxon>
        <taxon>Actinomycetes</taxon>
        <taxon>Mycobacteriales</taxon>
        <taxon>Gordoniaceae</taxon>
        <taxon>Gordonia</taxon>
    </lineage>
</organism>
<dbReference type="InterPro" id="IPR027381">
    <property type="entry name" value="LytR/CpsA/Psr_C"/>
</dbReference>
<feature type="region of interest" description="Disordered" evidence="1">
    <location>
        <begin position="26"/>
        <end position="56"/>
    </location>
</feature>
<evidence type="ECO:0000313" key="3">
    <source>
        <dbReference type="EMBL" id="GEE01370.1"/>
    </source>
</evidence>
<feature type="compositionally biased region" description="Low complexity" evidence="1">
    <location>
        <begin position="44"/>
        <end position="56"/>
    </location>
</feature>
<comment type="caution">
    <text evidence="3">The sequence shown here is derived from an EMBL/GenBank/DDBJ whole genome shotgun (WGS) entry which is preliminary data.</text>
</comment>
<keyword evidence="4" id="KW-1185">Reference proteome</keyword>
<feature type="domain" description="LytR/CpsA/Psr regulator C-terminal" evidence="2">
    <location>
        <begin position="69"/>
        <end position="149"/>
    </location>
</feature>
<name>A0A7I9V8E5_9ACTN</name>
<protein>
    <recommendedName>
        <fullName evidence="2">LytR/CpsA/Psr regulator C-terminal domain-containing protein</fullName>
    </recommendedName>
</protein>
<evidence type="ECO:0000256" key="1">
    <source>
        <dbReference type="SAM" id="MobiDB-lite"/>
    </source>
</evidence>
<dbReference type="OrthoDB" id="4375292at2"/>
<dbReference type="Gene3D" id="3.30.70.2390">
    <property type="match status" value="1"/>
</dbReference>